<dbReference type="GO" id="GO:0006355">
    <property type="term" value="P:regulation of DNA-templated transcription"/>
    <property type="evidence" value="ECO:0007669"/>
    <property type="project" value="InterPro"/>
</dbReference>
<evidence type="ECO:0000256" key="2">
    <source>
        <dbReference type="ARBA" id="ARBA00023012"/>
    </source>
</evidence>
<keyword evidence="5" id="KW-0804">Transcription</keyword>
<dbReference type="SUPFAM" id="SSF52172">
    <property type="entry name" value="CheY-like"/>
    <property type="match status" value="1"/>
</dbReference>
<keyword evidence="1 6" id="KW-0597">Phosphoprotein</keyword>
<dbReference type="Gene3D" id="1.10.10.10">
    <property type="entry name" value="Winged helix-like DNA-binding domain superfamily/Winged helix DNA-binding domain"/>
    <property type="match status" value="1"/>
</dbReference>
<dbReference type="Pfam" id="PF00486">
    <property type="entry name" value="Trans_reg_C"/>
    <property type="match status" value="1"/>
</dbReference>
<protein>
    <submittedName>
        <fullName evidence="10">Response regulator transcription factor</fullName>
    </submittedName>
</protein>
<evidence type="ECO:0000256" key="3">
    <source>
        <dbReference type="ARBA" id="ARBA00023015"/>
    </source>
</evidence>
<dbReference type="GO" id="GO:0032993">
    <property type="term" value="C:protein-DNA complex"/>
    <property type="evidence" value="ECO:0007669"/>
    <property type="project" value="TreeGrafter"/>
</dbReference>
<dbReference type="InterPro" id="IPR001867">
    <property type="entry name" value="OmpR/PhoB-type_DNA-bd"/>
</dbReference>
<dbReference type="GO" id="GO:0000976">
    <property type="term" value="F:transcription cis-regulatory region binding"/>
    <property type="evidence" value="ECO:0007669"/>
    <property type="project" value="TreeGrafter"/>
</dbReference>
<dbReference type="PANTHER" id="PTHR48111">
    <property type="entry name" value="REGULATOR OF RPOS"/>
    <property type="match status" value="1"/>
</dbReference>
<dbReference type="AlphaFoldDB" id="A0A7G9GN36"/>
<evidence type="ECO:0000256" key="7">
    <source>
        <dbReference type="PROSITE-ProRule" id="PRU01091"/>
    </source>
</evidence>
<gene>
    <name evidence="10" type="ORF">H9Q80_18575</name>
</gene>
<feature type="domain" description="OmpR/PhoB-type" evidence="9">
    <location>
        <begin position="124"/>
        <end position="224"/>
    </location>
</feature>
<dbReference type="CDD" id="cd17574">
    <property type="entry name" value="REC_OmpR"/>
    <property type="match status" value="1"/>
</dbReference>
<dbReference type="SMART" id="SM00862">
    <property type="entry name" value="Trans_reg_C"/>
    <property type="match status" value="1"/>
</dbReference>
<keyword evidence="4 7" id="KW-0238">DNA-binding</keyword>
<feature type="DNA-binding region" description="OmpR/PhoB-type" evidence="7">
    <location>
        <begin position="124"/>
        <end position="224"/>
    </location>
</feature>
<organism evidence="10 11">
    <name type="scientific">[Eubacterium] hominis</name>
    <dbReference type="NCBI Taxonomy" id="2764325"/>
    <lineage>
        <taxon>Bacteria</taxon>
        <taxon>Bacillati</taxon>
        <taxon>Bacillota</taxon>
        <taxon>Erysipelotrichia</taxon>
        <taxon>Erysipelotrichales</taxon>
        <taxon>Erysipelotrichaceae</taxon>
        <taxon>Amedibacillus</taxon>
    </lineage>
</organism>
<keyword evidence="2" id="KW-0902">Two-component regulatory system</keyword>
<dbReference type="PANTHER" id="PTHR48111:SF40">
    <property type="entry name" value="PHOSPHATE REGULON TRANSCRIPTIONAL REGULATORY PROTEIN PHOB"/>
    <property type="match status" value="1"/>
</dbReference>
<keyword evidence="11" id="KW-1185">Reference proteome</keyword>
<reference evidence="10 11" key="1">
    <citation type="submission" date="2020-08" db="EMBL/GenBank/DDBJ databases">
        <authorList>
            <person name="Liu C."/>
            <person name="Sun Q."/>
        </authorList>
    </citation>
    <scope>NUCLEOTIDE SEQUENCE [LARGE SCALE GENOMIC DNA]</scope>
    <source>
        <strain evidence="10 11">NSJ-61</strain>
    </source>
</reference>
<evidence type="ECO:0000256" key="5">
    <source>
        <dbReference type="ARBA" id="ARBA00023163"/>
    </source>
</evidence>
<evidence type="ECO:0000259" key="9">
    <source>
        <dbReference type="PROSITE" id="PS51755"/>
    </source>
</evidence>
<name>A0A7G9GN36_9FIRM</name>
<evidence type="ECO:0000256" key="6">
    <source>
        <dbReference type="PROSITE-ProRule" id="PRU00169"/>
    </source>
</evidence>
<dbReference type="Pfam" id="PF00072">
    <property type="entry name" value="Response_reg"/>
    <property type="match status" value="1"/>
</dbReference>
<dbReference type="InterPro" id="IPR011006">
    <property type="entry name" value="CheY-like_superfamily"/>
</dbReference>
<dbReference type="InterPro" id="IPR036388">
    <property type="entry name" value="WH-like_DNA-bd_sf"/>
</dbReference>
<dbReference type="CDD" id="cd00383">
    <property type="entry name" value="trans_reg_C"/>
    <property type="match status" value="1"/>
</dbReference>
<sequence>MEHIQCLIVDDEIPLAESTVEYFNLFEVSSEAVFDAESCLAFLRTHTVDLILLDINLGGASGFDLCKAIRLESDVPILFISARQSDDDIILALSIGGDDYIRKPYSLSVLLAKVKTVLKRYGSKTVKRYDDGYLSVDFALEKVEIMNKPIKLKAMEYKLLKYLMEHAGKRVEKEAIFRDVWEDSVTLDGTLNVHIRHIREKIEKDPNHPQYIQTIWGVGYMFQGEYS</sequence>
<feature type="modified residue" description="4-aspartylphosphate" evidence="6">
    <location>
        <position position="54"/>
    </location>
</feature>
<dbReference type="Gene3D" id="3.40.50.2300">
    <property type="match status" value="1"/>
</dbReference>
<dbReference type="GO" id="GO:0000156">
    <property type="term" value="F:phosphorelay response regulator activity"/>
    <property type="evidence" value="ECO:0007669"/>
    <property type="project" value="TreeGrafter"/>
</dbReference>
<dbReference type="PROSITE" id="PS51755">
    <property type="entry name" value="OMPR_PHOB"/>
    <property type="match status" value="1"/>
</dbReference>
<keyword evidence="3" id="KW-0805">Transcription regulation</keyword>
<evidence type="ECO:0000256" key="4">
    <source>
        <dbReference type="ARBA" id="ARBA00023125"/>
    </source>
</evidence>
<dbReference type="Proteomes" id="UP000515856">
    <property type="component" value="Chromosome"/>
</dbReference>
<dbReference type="InterPro" id="IPR039420">
    <property type="entry name" value="WalR-like"/>
</dbReference>
<evidence type="ECO:0000256" key="1">
    <source>
        <dbReference type="ARBA" id="ARBA00022553"/>
    </source>
</evidence>
<feature type="domain" description="Response regulatory" evidence="8">
    <location>
        <begin position="5"/>
        <end position="118"/>
    </location>
</feature>
<dbReference type="GO" id="GO:0005829">
    <property type="term" value="C:cytosol"/>
    <property type="evidence" value="ECO:0007669"/>
    <property type="project" value="TreeGrafter"/>
</dbReference>
<dbReference type="Gene3D" id="6.10.250.690">
    <property type="match status" value="1"/>
</dbReference>
<dbReference type="SMART" id="SM00448">
    <property type="entry name" value="REC"/>
    <property type="match status" value="1"/>
</dbReference>
<proteinExistence type="predicted"/>
<dbReference type="PROSITE" id="PS50110">
    <property type="entry name" value="RESPONSE_REGULATORY"/>
    <property type="match status" value="1"/>
</dbReference>
<dbReference type="InterPro" id="IPR001789">
    <property type="entry name" value="Sig_transdc_resp-reg_receiver"/>
</dbReference>
<dbReference type="RefSeq" id="WP_117453822.1">
    <property type="nucleotide sequence ID" value="NZ_CP060636.1"/>
</dbReference>
<evidence type="ECO:0000313" key="11">
    <source>
        <dbReference type="Proteomes" id="UP000515856"/>
    </source>
</evidence>
<dbReference type="EMBL" id="CP060636">
    <property type="protein sequence ID" value="QNM12218.1"/>
    <property type="molecule type" value="Genomic_DNA"/>
</dbReference>
<evidence type="ECO:0000313" key="10">
    <source>
        <dbReference type="EMBL" id="QNM12218.1"/>
    </source>
</evidence>
<dbReference type="KEGG" id="ehn:H9Q80_18575"/>
<evidence type="ECO:0000259" key="8">
    <source>
        <dbReference type="PROSITE" id="PS50110"/>
    </source>
</evidence>
<accession>A0A7G9GN36</accession>